<organism evidence="1 2">
    <name type="scientific">Polystyrenella longa</name>
    <dbReference type="NCBI Taxonomy" id="2528007"/>
    <lineage>
        <taxon>Bacteria</taxon>
        <taxon>Pseudomonadati</taxon>
        <taxon>Planctomycetota</taxon>
        <taxon>Planctomycetia</taxon>
        <taxon>Planctomycetales</taxon>
        <taxon>Planctomycetaceae</taxon>
        <taxon>Polystyrenella</taxon>
    </lineage>
</organism>
<dbReference type="AlphaFoldDB" id="A0A518CLG7"/>
<protein>
    <recommendedName>
        <fullName evidence="3">Glycosyl hydrolase family 32 N-terminal domain-containing protein</fullName>
    </recommendedName>
</protein>
<evidence type="ECO:0008006" key="3">
    <source>
        <dbReference type="Google" id="ProtNLM"/>
    </source>
</evidence>
<reference evidence="1 2" key="1">
    <citation type="submission" date="2019-02" db="EMBL/GenBank/DDBJ databases">
        <title>Deep-cultivation of Planctomycetes and their phenomic and genomic characterization uncovers novel biology.</title>
        <authorList>
            <person name="Wiegand S."/>
            <person name="Jogler M."/>
            <person name="Boedeker C."/>
            <person name="Pinto D."/>
            <person name="Vollmers J."/>
            <person name="Rivas-Marin E."/>
            <person name="Kohn T."/>
            <person name="Peeters S.H."/>
            <person name="Heuer A."/>
            <person name="Rast P."/>
            <person name="Oberbeckmann S."/>
            <person name="Bunk B."/>
            <person name="Jeske O."/>
            <person name="Meyerdierks A."/>
            <person name="Storesund J.E."/>
            <person name="Kallscheuer N."/>
            <person name="Luecker S."/>
            <person name="Lage O.M."/>
            <person name="Pohl T."/>
            <person name="Merkel B.J."/>
            <person name="Hornburger P."/>
            <person name="Mueller R.-W."/>
            <person name="Bruemmer F."/>
            <person name="Labrenz M."/>
            <person name="Spormann A.M."/>
            <person name="Op den Camp H."/>
            <person name="Overmann J."/>
            <person name="Amann R."/>
            <person name="Jetten M.S.M."/>
            <person name="Mascher T."/>
            <person name="Medema M.H."/>
            <person name="Devos D.P."/>
            <person name="Kaster A.-K."/>
            <person name="Ovreas L."/>
            <person name="Rohde M."/>
            <person name="Galperin M.Y."/>
            <person name="Jogler C."/>
        </authorList>
    </citation>
    <scope>NUCLEOTIDE SEQUENCE [LARGE SCALE GENOMIC DNA]</scope>
    <source>
        <strain evidence="1 2">Pla110</strain>
    </source>
</reference>
<dbReference type="KEGG" id="plon:Pla110_17880"/>
<evidence type="ECO:0000313" key="1">
    <source>
        <dbReference type="EMBL" id="QDU80066.1"/>
    </source>
</evidence>
<dbReference type="InterPro" id="IPR023296">
    <property type="entry name" value="Glyco_hydro_beta-prop_sf"/>
</dbReference>
<dbReference type="Gene3D" id="2.115.10.20">
    <property type="entry name" value="Glycosyl hydrolase domain, family 43"/>
    <property type="match status" value="2"/>
</dbReference>
<evidence type="ECO:0000313" key="2">
    <source>
        <dbReference type="Proteomes" id="UP000317178"/>
    </source>
</evidence>
<name>A0A518CLG7_9PLAN</name>
<dbReference type="SUPFAM" id="SSF75005">
    <property type="entry name" value="Arabinanase/levansucrase/invertase"/>
    <property type="match status" value="2"/>
</dbReference>
<dbReference type="PANTHER" id="PTHR35279">
    <property type="match status" value="1"/>
</dbReference>
<keyword evidence="2" id="KW-1185">Reference proteome</keyword>
<gene>
    <name evidence="1" type="ORF">Pla110_17880</name>
</gene>
<accession>A0A518CLG7</accession>
<dbReference type="EMBL" id="CP036281">
    <property type="protein sequence ID" value="QDU80066.1"/>
    <property type="molecule type" value="Genomic_DNA"/>
</dbReference>
<sequence>MYSFKARSRLLSKVDHLPQHFRLRTSHLTFKLGIHGGLRSKYSNDLQSESKLSLSYILAATMIRPETGHQVKRLVACWGREDHNCIRQLNDIHMFSEFPAIFDEFHQFSCFLQKIIPMKVVLRLRPLFRVAFSSTRHTQTHYRRNLCGLTLIFFGMTDGLLLHAQDPATHIPKEDSFLVHDWQRDPRNPILAPGGGDFDVRRCMNPFVIIHNDEYWMFYAGSDKKGNHRICLATCPKDDITAWKRLGPVLNNGPAGSFDELWCVLPCVHRIGDRWHLYYTGRKKGGGGLQSFTGIGLAVSDDLINWKKISNEPVLQGDGFTDWPDNQGIAGGGPITEIEQADGSILYRLHYTLATGSTDSDLRIDQAKQSVIAHSKDGITWSDKRVVLRPREEALYENAATIALNVWKTPTGWRAIYAGIGTEFGAYSICEATSTDGVNWHRGKPGENLSMPPGKAAWENKMVEYPFVIREGSKLRLFYCGNGYGNTGIGTAVATPLD</sequence>
<dbReference type="Proteomes" id="UP000317178">
    <property type="component" value="Chromosome"/>
</dbReference>
<dbReference type="PANTHER" id="PTHR35279:SF1">
    <property type="entry name" value="ARABINANASE_LEVANSUCRASE_INVERTASE"/>
    <property type="match status" value="1"/>
</dbReference>
<proteinExistence type="predicted"/>